<evidence type="ECO:0000313" key="4">
    <source>
        <dbReference type="Proteomes" id="UP000310458"/>
    </source>
</evidence>
<dbReference type="RefSeq" id="WP_138251504.1">
    <property type="nucleotide sequence ID" value="NZ_VAVZ01000001.1"/>
</dbReference>
<keyword evidence="4" id="KW-1185">Reference proteome</keyword>
<comment type="caution">
    <text evidence="3">The sequence shown here is derived from an EMBL/GenBank/DDBJ whole genome shotgun (WGS) entry which is preliminary data.</text>
</comment>
<dbReference type="InterPro" id="IPR012495">
    <property type="entry name" value="TadE-like_dom"/>
</dbReference>
<keyword evidence="1" id="KW-0472">Membrane</keyword>
<dbReference type="AlphaFoldDB" id="A0A5R9BLL0"/>
<protein>
    <submittedName>
        <fullName evidence="3">Pilus assembly protein TadE</fullName>
    </submittedName>
</protein>
<feature type="transmembrane region" description="Helical" evidence="1">
    <location>
        <begin position="21"/>
        <end position="40"/>
    </location>
</feature>
<dbReference type="OrthoDB" id="4965646at2"/>
<dbReference type="EMBL" id="VAVZ01000001">
    <property type="protein sequence ID" value="TLQ01425.1"/>
    <property type="molecule type" value="Genomic_DNA"/>
</dbReference>
<reference evidence="3 4" key="1">
    <citation type="submission" date="2019-05" db="EMBL/GenBank/DDBJ databases">
        <title>Nesterenkonia sp. GY074 isolated from the Southern Atlantic Ocean.</title>
        <authorList>
            <person name="Zhang G."/>
        </authorList>
    </citation>
    <scope>NUCLEOTIDE SEQUENCE [LARGE SCALE GENOMIC DNA]</scope>
    <source>
        <strain evidence="3 4">GY074</strain>
    </source>
</reference>
<evidence type="ECO:0000256" key="1">
    <source>
        <dbReference type="SAM" id="Phobius"/>
    </source>
</evidence>
<dbReference type="Proteomes" id="UP000310458">
    <property type="component" value="Unassembled WGS sequence"/>
</dbReference>
<keyword evidence="1" id="KW-0812">Transmembrane</keyword>
<dbReference type="Pfam" id="PF07811">
    <property type="entry name" value="TadE"/>
    <property type="match status" value="1"/>
</dbReference>
<evidence type="ECO:0000259" key="2">
    <source>
        <dbReference type="Pfam" id="PF07811"/>
    </source>
</evidence>
<feature type="domain" description="TadE-like" evidence="2">
    <location>
        <begin position="15"/>
        <end position="57"/>
    </location>
</feature>
<evidence type="ECO:0000313" key="3">
    <source>
        <dbReference type="EMBL" id="TLQ01425.1"/>
    </source>
</evidence>
<dbReference type="NCBIfam" id="NF041390">
    <property type="entry name" value="TadE_Rv3655c"/>
    <property type="match status" value="1"/>
</dbReference>
<dbReference type="InterPro" id="IPR049790">
    <property type="entry name" value="Rv3655c/TadE"/>
</dbReference>
<organism evidence="3 4">
    <name type="scientific">Nesterenkonia salmonea</name>
    <dbReference type="NCBI Taxonomy" id="1804987"/>
    <lineage>
        <taxon>Bacteria</taxon>
        <taxon>Bacillati</taxon>
        <taxon>Actinomycetota</taxon>
        <taxon>Actinomycetes</taxon>
        <taxon>Micrococcales</taxon>
        <taxon>Micrococcaceae</taxon>
        <taxon>Nesterenkonia</taxon>
    </lineage>
</organism>
<accession>A0A5R9BLL0</accession>
<keyword evidence="1" id="KW-1133">Transmembrane helix</keyword>
<name>A0A5R9BLL0_9MICC</name>
<gene>
    <name evidence="3" type="ORF">FEF26_00100</name>
</gene>
<proteinExistence type="predicted"/>
<sequence length="129" mass="13474">MAPRGNRAAPQSERGSVTAEFALAIPGVVLVLLLVISLAMQGAARIALEDGARAAAREFARGQSAEVAEQVARETAGDQVTVSVSSDGPYTHVVLTQPVRILGLIELDAEQEAEAFARTEHLAGIRGSQ</sequence>